<name>A0A0F8XAG7_9EURO</name>
<gene>
    <name evidence="2" type="ORF">ARAM_002957</name>
</gene>
<accession>A0A0F8XAG7</accession>
<protein>
    <recommendedName>
        <fullName evidence="1">DUF7924 domain-containing protein</fullName>
    </recommendedName>
</protein>
<dbReference type="OrthoDB" id="5372703at2759"/>
<feature type="domain" description="DUF7924" evidence="1">
    <location>
        <begin position="119"/>
        <end position="241"/>
    </location>
</feature>
<dbReference type="EMBL" id="JZBS01000353">
    <property type="protein sequence ID" value="KKK26550.1"/>
    <property type="molecule type" value="Genomic_DNA"/>
</dbReference>
<organism evidence="2 3">
    <name type="scientific">Aspergillus rambellii</name>
    <dbReference type="NCBI Taxonomy" id="308745"/>
    <lineage>
        <taxon>Eukaryota</taxon>
        <taxon>Fungi</taxon>
        <taxon>Dikarya</taxon>
        <taxon>Ascomycota</taxon>
        <taxon>Pezizomycotina</taxon>
        <taxon>Eurotiomycetes</taxon>
        <taxon>Eurotiomycetidae</taxon>
        <taxon>Eurotiales</taxon>
        <taxon>Aspergillaceae</taxon>
        <taxon>Aspergillus</taxon>
        <taxon>Aspergillus subgen. Nidulantes</taxon>
    </lineage>
</organism>
<dbReference type="InterPro" id="IPR057684">
    <property type="entry name" value="DUF7924"/>
</dbReference>
<keyword evidence="3" id="KW-1185">Reference proteome</keyword>
<dbReference type="AlphaFoldDB" id="A0A0F8XAG7"/>
<evidence type="ECO:0000313" key="3">
    <source>
        <dbReference type="Proteomes" id="UP000034291"/>
    </source>
</evidence>
<dbReference type="Pfam" id="PF25545">
    <property type="entry name" value="DUF7924"/>
    <property type="match status" value="1"/>
</dbReference>
<dbReference type="Proteomes" id="UP000034291">
    <property type="component" value="Unassembled WGS sequence"/>
</dbReference>
<sequence>MKRTADRTFSAHEFEKQAKLAPDPTPYARFPLKEEYLAQLNMAAGLNTASPHSISSLSRSRSSSLQKLSESIYRTRTLFRAGIYIDVNAPEEVRDAKDLLNDLEETLDIISDPGATPLNLRFPFFLVEAKSGATGGNLYQAQNQAAVAGASAIEILKALYKACEGPLPNTATPSVTSTTCQLLTFSATTEGPACELWAHFWNEVDGSYCMTNIDMWRTTCKTRALDLVSKISSILNWGSSTFQATIVAKLVFFSPKDSPSAL</sequence>
<evidence type="ECO:0000259" key="1">
    <source>
        <dbReference type="Pfam" id="PF25545"/>
    </source>
</evidence>
<reference evidence="2 3" key="1">
    <citation type="submission" date="2015-02" db="EMBL/GenBank/DDBJ databases">
        <title>Draft Genome Sequences of Two Closely-Related Aflatoxigenic Aspergillus Species Obtained from the Cote d'Ivoire.</title>
        <authorList>
            <person name="Moore G.G."/>
            <person name="Beltz S.B."/>
            <person name="Mack B.M."/>
        </authorList>
    </citation>
    <scope>NUCLEOTIDE SEQUENCE [LARGE SCALE GENOMIC DNA]</scope>
    <source>
        <strain evidence="2 3">SRRC1468</strain>
    </source>
</reference>
<evidence type="ECO:0000313" key="2">
    <source>
        <dbReference type="EMBL" id="KKK26550.1"/>
    </source>
</evidence>
<proteinExistence type="predicted"/>
<comment type="caution">
    <text evidence="2">The sequence shown here is derived from an EMBL/GenBank/DDBJ whole genome shotgun (WGS) entry which is preliminary data.</text>
</comment>